<keyword evidence="5" id="KW-1185">Reference proteome</keyword>
<comment type="caution">
    <text evidence="3">The sequence shown here is derived from an EMBL/GenBank/DDBJ whole genome shotgun (WGS) entry which is preliminary data.</text>
</comment>
<dbReference type="SMART" id="SM00220">
    <property type="entry name" value="S_TKc"/>
    <property type="match status" value="1"/>
</dbReference>
<keyword evidence="4" id="KW-0808">Transferase</keyword>
<accession>A0A9P1CW65</accession>
<reference evidence="4 5" key="2">
    <citation type="submission" date="2024-05" db="EMBL/GenBank/DDBJ databases">
        <authorList>
            <person name="Chen Y."/>
            <person name="Shah S."/>
            <person name="Dougan E. K."/>
            <person name="Thang M."/>
            <person name="Chan C."/>
        </authorList>
    </citation>
    <scope>NUCLEOTIDE SEQUENCE [LARGE SCALE GENOMIC DNA]</scope>
</reference>
<dbReference type="GO" id="GO:0004672">
    <property type="term" value="F:protein kinase activity"/>
    <property type="evidence" value="ECO:0007669"/>
    <property type="project" value="InterPro"/>
</dbReference>
<sequence length="416" mass="44193">MVGSELRFATDEGAVLVHQPHRQDAQRSRVHCTVSGAAFDLWRLSAAPPGGGRTAGLVSLEALEAVQREADFAQRAGRHPNIVRCHGVLVQNEGAVHSKLLLCEPCVFDLATHTASSSSLPSREVSDLGQELAFGLGHLHNLGILYGGFDASGIFRGHDGLWKLRDFCRAALLPVAASEWRARSHARPQEAPPEARGSTDDALKPEADVWMLGSFLSSLVSGLPQGTGALAIAPQQLVDAAVARLCLLLQWLMAEAPEERPCAGEAAALLGALTFTPPQEILAEMPLREQRRVCSMAVAAARQRAVDLAVAQPSDIADIAELPLERLRVLGEEINQILDNCGMDVAFRPDNAPELEAQADQAVPTPCAGFRQKPADIADASTNASGMSDELSESKLASPSKSAPKKADSTDLLGLT</sequence>
<reference evidence="3" key="1">
    <citation type="submission" date="2022-10" db="EMBL/GenBank/DDBJ databases">
        <authorList>
            <person name="Chen Y."/>
            <person name="Dougan E. K."/>
            <person name="Chan C."/>
            <person name="Rhodes N."/>
            <person name="Thang M."/>
        </authorList>
    </citation>
    <scope>NUCLEOTIDE SEQUENCE</scope>
</reference>
<dbReference type="EMBL" id="CAMXCT010002624">
    <property type="protein sequence ID" value="CAI3999404.1"/>
    <property type="molecule type" value="Genomic_DNA"/>
</dbReference>
<evidence type="ECO:0000313" key="4">
    <source>
        <dbReference type="EMBL" id="CAL4786716.1"/>
    </source>
</evidence>
<dbReference type="SUPFAM" id="SSF56112">
    <property type="entry name" value="Protein kinase-like (PK-like)"/>
    <property type="match status" value="1"/>
</dbReference>
<protein>
    <submittedName>
        <fullName evidence="4">Serine/threonine-protein kinase</fullName>
    </submittedName>
</protein>
<dbReference type="EMBL" id="CAMXCT020002624">
    <property type="protein sequence ID" value="CAL1152779.1"/>
    <property type="molecule type" value="Genomic_DNA"/>
</dbReference>
<evidence type="ECO:0000313" key="5">
    <source>
        <dbReference type="Proteomes" id="UP001152797"/>
    </source>
</evidence>
<evidence type="ECO:0000256" key="1">
    <source>
        <dbReference type="SAM" id="MobiDB-lite"/>
    </source>
</evidence>
<dbReference type="GO" id="GO:0005524">
    <property type="term" value="F:ATP binding"/>
    <property type="evidence" value="ECO:0007669"/>
    <property type="project" value="InterPro"/>
</dbReference>
<dbReference type="InterPro" id="IPR011009">
    <property type="entry name" value="Kinase-like_dom_sf"/>
</dbReference>
<dbReference type="EMBL" id="CAMXCT030002624">
    <property type="protein sequence ID" value="CAL4786716.1"/>
    <property type="molecule type" value="Genomic_DNA"/>
</dbReference>
<dbReference type="Pfam" id="PF00069">
    <property type="entry name" value="Pkinase"/>
    <property type="match status" value="1"/>
</dbReference>
<keyword evidence="4" id="KW-0418">Kinase</keyword>
<dbReference type="AlphaFoldDB" id="A0A9P1CW65"/>
<dbReference type="InterPro" id="IPR000719">
    <property type="entry name" value="Prot_kinase_dom"/>
</dbReference>
<evidence type="ECO:0000259" key="2">
    <source>
        <dbReference type="PROSITE" id="PS50011"/>
    </source>
</evidence>
<dbReference type="Proteomes" id="UP001152797">
    <property type="component" value="Unassembled WGS sequence"/>
</dbReference>
<dbReference type="Gene3D" id="1.10.510.10">
    <property type="entry name" value="Transferase(Phosphotransferase) domain 1"/>
    <property type="match status" value="1"/>
</dbReference>
<feature type="domain" description="Protein kinase" evidence="2">
    <location>
        <begin position="1"/>
        <end position="276"/>
    </location>
</feature>
<proteinExistence type="predicted"/>
<dbReference type="PROSITE" id="PS50011">
    <property type="entry name" value="PROTEIN_KINASE_DOM"/>
    <property type="match status" value="1"/>
</dbReference>
<evidence type="ECO:0000313" key="3">
    <source>
        <dbReference type="EMBL" id="CAI3999404.1"/>
    </source>
</evidence>
<dbReference type="OrthoDB" id="442827at2759"/>
<organism evidence="3">
    <name type="scientific">Cladocopium goreaui</name>
    <dbReference type="NCBI Taxonomy" id="2562237"/>
    <lineage>
        <taxon>Eukaryota</taxon>
        <taxon>Sar</taxon>
        <taxon>Alveolata</taxon>
        <taxon>Dinophyceae</taxon>
        <taxon>Suessiales</taxon>
        <taxon>Symbiodiniaceae</taxon>
        <taxon>Cladocopium</taxon>
    </lineage>
</organism>
<name>A0A9P1CW65_9DINO</name>
<gene>
    <name evidence="3" type="ORF">C1SCF055_LOCUS25602</name>
</gene>
<feature type="region of interest" description="Disordered" evidence="1">
    <location>
        <begin position="366"/>
        <end position="416"/>
    </location>
</feature>